<keyword evidence="4 5" id="KW-0443">Lipid metabolism</keyword>
<reference evidence="7 8" key="1">
    <citation type="submission" date="2022-12" db="EMBL/GenBank/DDBJ databases">
        <title>Chromosome-level genome assembly of true bugs.</title>
        <authorList>
            <person name="Ma L."/>
            <person name="Li H."/>
        </authorList>
    </citation>
    <scope>NUCLEOTIDE SEQUENCE [LARGE SCALE GENOMIC DNA]</scope>
    <source>
        <strain evidence="7">Lab_2022b</strain>
    </source>
</reference>
<evidence type="ECO:0000313" key="8">
    <source>
        <dbReference type="Proteomes" id="UP001461498"/>
    </source>
</evidence>
<keyword evidence="3 5" id="KW-0442">Lipid degradation</keyword>
<dbReference type="PANTHER" id="PTHR10272">
    <property type="entry name" value="PLATELET-ACTIVATING FACTOR ACETYLHYDROLASE"/>
    <property type="match status" value="1"/>
</dbReference>
<dbReference type="AlphaFoldDB" id="A0AAW1D5L3"/>
<comment type="catalytic activity">
    <reaction evidence="5">
        <text>a 1-O-alkyl-2-acetyl-sn-glycero-3-phosphocholine + H2O = a 1-O-alkyl-sn-glycero-3-phosphocholine + acetate + H(+)</text>
        <dbReference type="Rhea" id="RHEA:17777"/>
        <dbReference type="ChEBI" id="CHEBI:15377"/>
        <dbReference type="ChEBI" id="CHEBI:15378"/>
        <dbReference type="ChEBI" id="CHEBI:30089"/>
        <dbReference type="ChEBI" id="CHEBI:30909"/>
        <dbReference type="ChEBI" id="CHEBI:36707"/>
        <dbReference type="EC" id="3.1.1.47"/>
    </reaction>
</comment>
<evidence type="ECO:0000256" key="1">
    <source>
        <dbReference type="ARBA" id="ARBA00013201"/>
    </source>
</evidence>
<dbReference type="PIRSF" id="PIRSF018169">
    <property type="entry name" value="PAF_acetylhydrolase"/>
    <property type="match status" value="1"/>
</dbReference>
<dbReference type="Pfam" id="PF03403">
    <property type="entry name" value="PAF-AH_p_II"/>
    <property type="match status" value="1"/>
</dbReference>
<sequence>MWWKSAMPKHLPLALGPWAPASMDVMSGFGRDSSFYRLYYPSAFTSKENNAAKWFKWSPHDKYIEGFAQLINSWGTVIKMVIWMNGGEPMVPAMWEALPLKNGKKLPVIVFSHGFGATRFISSTIGMELASWGYLVACIEHRESSASSTYYYESAEHRDRDQRTWIPHKKMEFGPDHYAVRNEQLHKRVGEIKKLITELEELNNGKATNILQSSLDMKHFQGTLDMSSLCLMGHSFGGATSLLTMANDDRPSCGVILDGWMFPLKEENIQIAKPLIFINTQTFHIESNIHSINKIVENNNGAEREVYTIMHTTHETQTDTPHIMGYWLNWFMTKLDPDVGTKINNHLTLIFLHQHLGIPPSVADSKLYLEQYKKDFIKGTYVYSKMPRRKL</sequence>
<dbReference type="EMBL" id="JAPXFL010000006">
    <property type="protein sequence ID" value="KAK9505274.1"/>
    <property type="molecule type" value="Genomic_DNA"/>
</dbReference>
<evidence type="ECO:0000256" key="5">
    <source>
        <dbReference type="PIRNR" id="PIRNR018169"/>
    </source>
</evidence>
<protein>
    <recommendedName>
        <fullName evidence="1 5">1-alkyl-2-acetylglycerophosphocholine esterase</fullName>
        <ecNumber evidence="1 5">3.1.1.47</ecNumber>
    </recommendedName>
</protein>
<evidence type="ECO:0000256" key="2">
    <source>
        <dbReference type="ARBA" id="ARBA00022801"/>
    </source>
</evidence>
<evidence type="ECO:0000256" key="6">
    <source>
        <dbReference type="PIRSR" id="PIRSR018169-1"/>
    </source>
</evidence>
<feature type="active site" description="Charge relay system" evidence="6">
    <location>
        <position position="314"/>
    </location>
</feature>
<accession>A0AAW1D5L3</accession>
<dbReference type="Proteomes" id="UP001461498">
    <property type="component" value="Unassembled WGS sequence"/>
</dbReference>
<gene>
    <name evidence="7" type="ORF">O3M35_009365</name>
</gene>
<dbReference type="SUPFAM" id="SSF53474">
    <property type="entry name" value="alpha/beta-Hydrolases"/>
    <property type="match status" value="1"/>
</dbReference>
<dbReference type="EC" id="3.1.1.47" evidence="1 5"/>
<feature type="active site" description="Nucleophile" evidence="6">
    <location>
        <position position="235"/>
    </location>
</feature>
<evidence type="ECO:0000256" key="4">
    <source>
        <dbReference type="ARBA" id="ARBA00023098"/>
    </source>
</evidence>
<name>A0AAW1D5L3_9HEMI</name>
<keyword evidence="8" id="KW-1185">Reference proteome</keyword>
<organism evidence="7 8">
    <name type="scientific">Rhynocoris fuscipes</name>
    <dbReference type="NCBI Taxonomy" id="488301"/>
    <lineage>
        <taxon>Eukaryota</taxon>
        <taxon>Metazoa</taxon>
        <taxon>Ecdysozoa</taxon>
        <taxon>Arthropoda</taxon>
        <taxon>Hexapoda</taxon>
        <taxon>Insecta</taxon>
        <taxon>Pterygota</taxon>
        <taxon>Neoptera</taxon>
        <taxon>Paraneoptera</taxon>
        <taxon>Hemiptera</taxon>
        <taxon>Heteroptera</taxon>
        <taxon>Panheteroptera</taxon>
        <taxon>Cimicomorpha</taxon>
        <taxon>Reduviidae</taxon>
        <taxon>Harpactorinae</taxon>
        <taxon>Harpactorini</taxon>
        <taxon>Rhynocoris</taxon>
    </lineage>
</organism>
<evidence type="ECO:0000256" key="3">
    <source>
        <dbReference type="ARBA" id="ARBA00022963"/>
    </source>
</evidence>
<comment type="caution">
    <text evidence="7">The sequence shown here is derived from an EMBL/GenBank/DDBJ whole genome shotgun (WGS) entry which is preliminary data.</text>
</comment>
<feature type="active site" description="Charge relay system" evidence="6">
    <location>
        <position position="258"/>
    </location>
</feature>
<dbReference type="PANTHER" id="PTHR10272:SF0">
    <property type="entry name" value="PLATELET-ACTIVATING FACTOR ACETYLHYDROLASE"/>
    <property type="match status" value="1"/>
</dbReference>
<keyword evidence="2 5" id="KW-0378">Hydrolase</keyword>
<dbReference type="GO" id="GO:0003847">
    <property type="term" value="F:1-alkyl-2-acetylglycerophosphocholine esterase activity"/>
    <property type="evidence" value="ECO:0007669"/>
    <property type="project" value="UniProtKB-UniRule"/>
</dbReference>
<dbReference type="GO" id="GO:0016042">
    <property type="term" value="P:lipid catabolic process"/>
    <property type="evidence" value="ECO:0007669"/>
    <property type="project" value="UniProtKB-KW"/>
</dbReference>
<dbReference type="InterPro" id="IPR016715">
    <property type="entry name" value="PAF_acetylhydro_eukaryote"/>
</dbReference>
<dbReference type="InterPro" id="IPR029058">
    <property type="entry name" value="AB_hydrolase_fold"/>
</dbReference>
<proteinExistence type="predicted"/>
<evidence type="ECO:0000313" key="7">
    <source>
        <dbReference type="EMBL" id="KAK9505274.1"/>
    </source>
</evidence>
<dbReference type="Gene3D" id="3.40.50.1820">
    <property type="entry name" value="alpha/beta hydrolase"/>
    <property type="match status" value="1"/>
</dbReference>